<feature type="modified residue" description="Phosphohistidine" evidence="1">
    <location>
        <position position="55"/>
    </location>
</feature>
<protein>
    <recommendedName>
        <fullName evidence="2">HPt domain-containing protein</fullName>
    </recommendedName>
</protein>
<dbReference type="Proteomes" id="UP000664480">
    <property type="component" value="Unassembled WGS sequence"/>
</dbReference>
<proteinExistence type="predicted"/>
<organism evidence="3 4">
    <name type="scientific">Algoriphagus pacificus</name>
    <dbReference type="NCBI Taxonomy" id="2811234"/>
    <lineage>
        <taxon>Bacteria</taxon>
        <taxon>Pseudomonadati</taxon>
        <taxon>Bacteroidota</taxon>
        <taxon>Cytophagia</taxon>
        <taxon>Cytophagales</taxon>
        <taxon>Cyclobacteriaceae</taxon>
        <taxon>Algoriphagus</taxon>
    </lineage>
</organism>
<accession>A0ABS3CGW0</accession>
<dbReference type="EMBL" id="JAFKCU010000003">
    <property type="protein sequence ID" value="MBN7816327.1"/>
    <property type="molecule type" value="Genomic_DNA"/>
</dbReference>
<keyword evidence="1" id="KW-0597">Phosphoprotein</keyword>
<evidence type="ECO:0000313" key="4">
    <source>
        <dbReference type="Proteomes" id="UP000664480"/>
    </source>
</evidence>
<gene>
    <name evidence="3" type="ORF">J0A69_12835</name>
</gene>
<feature type="domain" description="HPt" evidence="2">
    <location>
        <begin position="16"/>
        <end position="107"/>
    </location>
</feature>
<keyword evidence="4" id="KW-1185">Reference proteome</keyword>
<dbReference type="InterPro" id="IPR008207">
    <property type="entry name" value="Sig_transdc_His_kin_Hpt_dom"/>
</dbReference>
<evidence type="ECO:0000259" key="2">
    <source>
        <dbReference type="PROSITE" id="PS50894"/>
    </source>
</evidence>
<dbReference type="InterPro" id="IPR036641">
    <property type="entry name" value="HPT_dom_sf"/>
</dbReference>
<dbReference type="PROSITE" id="PS50894">
    <property type="entry name" value="HPT"/>
    <property type="match status" value="1"/>
</dbReference>
<evidence type="ECO:0000313" key="3">
    <source>
        <dbReference type="EMBL" id="MBN7816327.1"/>
    </source>
</evidence>
<dbReference type="Gene3D" id="1.20.120.160">
    <property type="entry name" value="HPT domain"/>
    <property type="match status" value="1"/>
</dbReference>
<dbReference type="RefSeq" id="WP_206587007.1">
    <property type="nucleotide sequence ID" value="NZ_JAFKCU010000003.1"/>
</dbReference>
<sequence length="107" mass="12859">MENPSLNYLQNLANGNDQFKSKIIQLLIDELPQEFERYNQAMDSKNYFWASEIVHKIKHKIAFFQMEKSYRITEDHENSLREGKLKYQVEFIEIITKILNFLPNCKN</sequence>
<name>A0ABS3CGW0_9BACT</name>
<dbReference type="SUPFAM" id="SSF47226">
    <property type="entry name" value="Histidine-containing phosphotransfer domain, HPT domain"/>
    <property type="match status" value="1"/>
</dbReference>
<evidence type="ECO:0000256" key="1">
    <source>
        <dbReference type="PROSITE-ProRule" id="PRU00110"/>
    </source>
</evidence>
<comment type="caution">
    <text evidence="3">The sequence shown here is derived from an EMBL/GenBank/DDBJ whole genome shotgun (WGS) entry which is preliminary data.</text>
</comment>
<reference evidence="3 4" key="1">
    <citation type="submission" date="2021-03" db="EMBL/GenBank/DDBJ databases">
        <title>novel species isolated from a fishpond in China.</title>
        <authorList>
            <person name="Lu H."/>
            <person name="Cai Z."/>
        </authorList>
    </citation>
    <scope>NUCLEOTIDE SEQUENCE [LARGE SCALE GENOMIC DNA]</scope>
    <source>
        <strain evidence="3 4">YJ13C</strain>
    </source>
</reference>